<comment type="caution">
    <text evidence="1">The sequence shown here is derived from an EMBL/GenBank/DDBJ whole genome shotgun (WGS) entry which is preliminary data.</text>
</comment>
<protein>
    <submittedName>
        <fullName evidence="1">Uncharacterized protein</fullName>
    </submittedName>
</protein>
<evidence type="ECO:0000313" key="2">
    <source>
        <dbReference type="Proteomes" id="UP001054857"/>
    </source>
</evidence>
<dbReference type="Proteomes" id="UP001054857">
    <property type="component" value="Unassembled WGS sequence"/>
</dbReference>
<accession>A0AAD3DGK6</accession>
<organism evidence="1 2">
    <name type="scientific">Astrephomene gubernaculifera</name>
    <dbReference type="NCBI Taxonomy" id="47775"/>
    <lineage>
        <taxon>Eukaryota</taxon>
        <taxon>Viridiplantae</taxon>
        <taxon>Chlorophyta</taxon>
        <taxon>core chlorophytes</taxon>
        <taxon>Chlorophyceae</taxon>
        <taxon>CS clade</taxon>
        <taxon>Chlamydomonadales</taxon>
        <taxon>Astrephomenaceae</taxon>
        <taxon>Astrephomene</taxon>
    </lineage>
</organism>
<name>A0AAD3DGK6_9CHLO</name>
<gene>
    <name evidence="1" type="ORF">Agub_g2111</name>
</gene>
<proteinExistence type="predicted"/>
<reference evidence="1 2" key="1">
    <citation type="journal article" date="2021" name="Sci. Rep.">
        <title>Genome sequencing of the multicellular alga Astrephomene provides insights into convergent evolution of germ-soma differentiation.</title>
        <authorList>
            <person name="Yamashita S."/>
            <person name="Yamamoto K."/>
            <person name="Matsuzaki R."/>
            <person name="Suzuki S."/>
            <person name="Yamaguchi H."/>
            <person name="Hirooka S."/>
            <person name="Minakuchi Y."/>
            <person name="Miyagishima S."/>
            <person name="Kawachi M."/>
            <person name="Toyoda A."/>
            <person name="Nozaki H."/>
        </authorList>
    </citation>
    <scope>NUCLEOTIDE SEQUENCE [LARGE SCALE GENOMIC DNA]</scope>
    <source>
        <strain evidence="1 2">NIES-4017</strain>
    </source>
</reference>
<sequence>MRTAANNARRLVAAAQFSPRCAVSESNVEIPNVFIASGGLQAAQMREFSSPMFRPRPFSGPSWQHEAARQATANLTSTTSSLAAAAAWQASVVNAESSQVEDWLAALHQIDSEARGLCSGLLSRNPTLLWKDPTRTAGVVQAIVDAIRQKHLLRPYFMQDAHVLALADRYTPEGLRARLSELHRLVWQKLDDADVTSLFASRTSLDMLDLDAKALALKAQALRALVPEFLPSTILRSCPELLDVQVDDLPSHVRRAGDTVILGANVHVQLSNNMVTVRTKVLPKPSPTAQTTSSAASTVGTAIAGRLLRTARCGAQQLLKEHDNAVGTTREVVREFSNGRQLIYAAGEQVEIRFDDPDKAQEATGASCRMTAPQSLATAAKATAGYA</sequence>
<evidence type="ECO:0000313" key="1">
    <source>
        <dbReference type="EMBL" id="GFR41425.1"/>
    </source>
</evidence>
<dbReference type="AlphaFoldDB" id="A0AAD3DGK6"/>
<dbReference type="EMBL" id="BMAR01000001">
    <property type="protein sequence ID" value="GFR41425.1"/>
    <property type="molecule type" value="Genomic_DNA"/>
</dbReference>
<keyword evidence="2" id="KW-1185">Reference proteome</keyword>